<evidence type="ECO:0000259" key="13">
    <source>
        <dbReference type="PROSITE" id="PS51093"/>
    </source>
</evidence>
<feature type="transmembrane region" description="Helical" evidence="12">
    <location>
        <begin position="353"/>
        <end position="372"/>
    </location>
</feature>
<dbReference type="InterPro" id="IPR001996">
    <property type="entry name" value="PTS_IIB_1"/>
</dbReference>
<proteinExistence type="predicted"/>
<protein>
    <submittedName>
        <fullName evidence="16">PTS glucose transporter subunit IIA</fullName>
    </submittedName>
</protein>
<dbReference type="RefSeq" id="WP_032119748.1">
    <property type="nucleotide sequence ID" value="NZ_JACOOO010000004.1"/>
</dbReference>
<evidence type="ECO:0000256" key="3">
    <source>
        <dbReference type="ARBA" id="ARBA00022475"/>
    </source>
</evidence>
<evidence type="ECO:0000256" key="9">
    <source>
        <dbReference type="ARBA" id="ARBA00022989"/>
    </source>
</evidence>
<dbReference type="PANTHER" id="PTHR30175:SF1">
    <property type="entry name" value="PTS SYSTEM ARBUTIN-, CELLOBIOSE-, AND SALICIN-SPECIFIC EIIBC COMPONENT-RELATED"/>
    <property type="match status" value="1"/>
</dbReference>
<dbReference type="InterPro" id="IPR013013">
    <property type="entry name" value="PTS_EIIC_1"/>
</dbReference>
<evidence type="ECO:0000256" key="10">
    <source>
        <dbReference type="ARBA" id="ARBA00023136"/>
    </source>
</evidence>
<dbReference type="InterPro" id="IPR050558">
    <property type="entry name" value="PTS_Sugar-Specific_Components"/>
</dbReference>
<feature type="domain" description="PTS EIIA type-1" evidence="13">
    <location>
        <begin position="491"/>
        <end position="595"/>
    </location>
</feature>
<feature type="transmembrane region" description="Helical" evidence="12">
    <location>
        <begin position="242"/>
        <end position="263"/>
    </location>
</feature>
<evidence type="ECO:0000259" key="14">
    <source>
        <dbReference type="PROSITE" id="PS51098"/>
    </source>
</evidence>
<dbReference type="Gene3D" id="3.30.1360.60">
    <property type="entry name" value="Glucose permease domain IIB"/>
    <property type="match status" value="1"/>
</dbReference>
<dbReference type="Proteomes" id="UP000596929">
    <property type="component" value="Unassembled WGS sequence"/>
</dbReference>
<dbReference type="Pfam" id="PF00358">
    <property type="entry name" value="PTS_EIIA_1"/>
    <property type="match status" value="1"/>
</dbReference>
<keyword evidence="7 12" id="KW-0812">Transmembrane</keyword>
<reference evidence="16 17" key="1">
    <citation type="submission" date="2020-08" db="EMBL/GenBank/DDBJ databases">
        <title>Genome public.</title>
        <authorList>
            <person name="Liu C."/>
            <person name="Sun Q."/>
        </authorList>
    </citation>
    <scope>NUCLEOTIDE SEQUENCE [LARGE SCALE GENOMIC DNA]</scope>
    <source>
        <strain evidence="16 17">NSJ-6</strain>
    </source>
</reference>
<feature type="transmembrane region" description="Helical" evidence="12">
    <location>
        <begin position="177"/>
        <end position="200"/>
    </location>
</feature>
<dbReference type="NCBIfam" id="TIGR00830">
    <property type="entry name" value="PTBA"/>
    <property type="match status" value="1"/>
</dbReference>
<evidence type="ECO:0000256" key="6">
    <source>
        <dbReference type="ARBA" id="ARBA00022683"/>
    </source>
</evidence>
<feature type="domain" description="PTS EIIC type-1" evidence="15">
    <location>
        <begin position="103"/>
        <end position="458"/>
    </location>
</feature>
<dbReference type="SUPFAM" id="SSF55604">
    <property type="entry name" value="Glucose permease domain IIB"/>
    <property type="match status" value="1"/>
</dbReference>
<dbReference type="InterPro" id="IPR018113">
    <property type="entry name" value="PTrfase_EIIB_Cys"/>
</dbReference>
<dbReference type="InterPro" id="IPR011055">
    <property type="entry name" value="Dup_hybrid_motif"/>
</dbReference>
<feature type="domain" description="PTS EIIB type-1" evidence="14">
    <location>
        <begin position="4"/>
        <end position="86"/>
    </location>
</feature>
<dbReference type="PROSITE" id="PS51093">
    <property type="entry name" value="PTS_EIIA_TYPE_1"/>
    <property type="match status" value="1"/>
</dbReference>
<dbReference type="PROSITE" id="PS01035">
    <property type="entry name" value="PTS_EIIB_TYPE_1_CYS"/>
    <property type="match status" value="1"/>
</dbReference>
<sequence>MKYEKLAKDIIENVGGKGNINSLTHCVTRLRFKLKDESKANTEVLKAMDGVVTVVKSGGQYQVVIGNHVPDVYADVCKVAGLATEGAEDSLEEKMNPFDRFIDIISGVFQPVLGVLCATGMIKGLNAILIATGLLADTDSTYIILNAIGDCLFNFFPIFLGYTAAKKFKLNQFTGMAIGAAMVYPAITALAGTTVTFLGIPVVMPSSSYQSTVIPIVLAIFLASKVERLLKKIVPDVVKTFIVPFLTLLLVVPVTFMAIGPVATIAANKLGDITLAVYNFSPILAGLFIGGFWQVFVMFGLHWGLIPLAMNNLAVLGYDPIVASSIAVCFAQTGVVMAIAAKTKNKKLRSLCIPSIISGFFGVTEPAIYGITLPRKKPFILSCVVGALTGGILGVFGSRIFMVGGMGIFAIPTFIGPAGIDKSFLGIIVASIVGLIVGFILMYFTKLDHEDMTDGKVEKVENNLEKDALVKQEVISSPIKGDVLPLNQVKDEVFSAGLLGKGVAIEPKEGKVVSPVDGTLTTLFPTHHALGITSDNGAEILIHVGMDTVQLEGKCFTPKAKQGDKIKAGQVLLEFDIDGIKEAGYPVTTPVIISNSDNYLDIIGTEKKEINREEELLTVMI</sequence>
<dbReference type="Pfam" id="PF02378">
    <property type="entry name" value="PTS_EIIC"/>
    <property type="match status" value="1"/>
</dbReference>
<feature type="active site" description="Phosphocysteine intermediate; for EIIB activity" evidence="11">
    <location>
        <position position="26"/>
    </location>
</feature>
<evidence type="ECO:0000256" key="2">
    <source>
        <dbReference type="ARBA" id="ARBA00022448"/>
    </source>
</evidence>
<evidence type="ECO:0000256" key="11">
    <source>
        <dbReference type="PROSITE-ProRule" id="PRU00421"/>
    </source>
</evidence>
<keyword evidence="17" id="KW-1185">Reference proteome</keyword>
<keyword evidence="4 16" id="KW-0762">Sugar transport</keyword>
<evidence type="ECO:0000256" key="12">
    <source>
        <dbReference type="SAM" id="Phobius"/>
    </source>
</evidence>
<keyword evidence="6" id="KW-0598">Phosphotransferase system</keyword>
<feature type="transmembrane region" description="Helical" evidence="12">
    <location>
        <begin position="142"/>
        <end position="165"/>
    </location>
</feature>
<feature type="transmembrane region" description="Helical" evidence="12">
    <location>
        <begin position="101"/>
        <end position="122"/>
    </location>
</feature>
<keyword evidence="5" id="KW-0808">Transferase</keyword>
<feature type="transmembrane region" description="Helical" evidence="12">
    <location>
        <begin position="379"/>
        <end position="411"/>
    </location>
</feature>
<feature type="transmembrane region" description="Helical" evidence="12">
    <location>
        <begin position="321"/>
        <end position="341"/>
    </location>
</feature>
<evidence type="ECO:0000256" key="5">
    <source>
        <dbReference type="ARBA" id="ARBA00022679"/>
    </source>
</evidence>
<dbReference type="Pfam" id="PF00367">
    <property type="entry name" value="PTS_EIIB"/>
    <property type="match status" value="1"/>
</dbReference>
<comment type="subcellular location">
    <subcellularLocation>
        <location evidence="1">Cell membrane</location>
        <topology evidence="1">Multi-pass membrane protein</topology>
    </subcellularLocation>
</comment>
<dbReference type="SUPFAM" id="SSF51261">
    <property type="entry name" value="Duplicated hybrid motif"/>
    <property type="match status" value="1"/>
</dbReference>
<keyword evidence="8" id="KW-0418">Kinase</keyword>
<evidence type="ECO:0000256" key="8">
    <source>
        <dbReference type="ARBA" id="ARBA00022777"/>
    </source>
</evidence>
<dbReference type="InterPro" id="IPR011297">
    <property type="entry name" value="PTS_IIABC_b_glu"/>
</dbReference>
<dbReference type="PROSITE" id="PS51103">
    <property type="entry name" value="PTS_EIIC_TYPE_1"/>
    <property type="match status" value="1"/>
</dbReference>
<keyword evidence="3" id="KW-1003">Cell membrane</keyword>
<evidence type="ECO:0000256" key="7">
    <source>
        <dbReference type="ARBA" id="ARBA00022692"/>
    </source>
</evidence>
<evidence type="ECO:0000256" key="1">
    <source>
        <dbReference type="ARBA" id="ARBA00004651"/>
    </source>
</evidence>
<dbReference type="CDD" id="cd00210">
    <property type="entry name" value="PTS_IIA_glc"/>
    <property type="match status" value="1"/>
</dbReference>
<dbReference type="NCBIfam" id="TIGR01995">
    <property type="entry name" value="PTS-II-ABC-beta"/>
    <property type="match status" value="1"/>
</dbReference>
<dbReference type="PANTHER" id="PTHR30175">
    <property type="entry name" value="PHOSPHOTRANSFERASE SYSTEM TRANSPORT PROTEIN"/>
    <property type="match status" value="1"/>
</dbReference>
<dbReference type="CDD" id="cd00212">
    <property type="entry name" value="PTS_IIB_glc"/>
    <property type="match status" value="1"/>
</dbReference>
<organism evidence="16 17">
    <name type="scientific">Clostridium hominis</name>
    <dbReference type="NCBI Taxonomy" id="2763036"/>
    <lineage>
        <taxon>Bacteria</taxon>
        <taxon>Bacillati</taxon>
        <taxon>Bacillota</taxon>
        <taxon>Clostridia</taxon>
        <taxon>Eubacteriales</taxon>
        <taxon>Clostridiaceae</taxon>
        <taxon>Clostridium</taxon>
    </lineage>
</organism>
<name>A0ABR7D8X0_9CLOT</name>
<keyword evidence="10 12" id="KW-0472">Membrane</keyword>
<dbReference type="InterPro" id="IPR036878">
    <property type="entry name" value="Glu_permease_IIB"/>
</dbReference>
<feature type="transmembrane region" description="Helical" evidence="12">
    <location>
        <begin position="423"/>
        <end position="444"/>
    </location>
</feature>
<gene>
    <name evidence="16" type="ORF">H8S20_02620</name>
</gene>
<dbReference type="EMBL" id="JACOOO010000004">
    <property type="protein sequence ID" value="MBC5627778.1"/>
    <property type="molecule type" value="Genomic_DNA"/>
</dbReference>
<dbReference type="PROSITE" id="PS00371">
    <property type="entry name" value="PTS_EIIA_TYPE_1_HIS"/>
    <property type="match status" value="1"/>
</dbReference>
<dbReference type="Gene3D" id="2.70.70.10">
    <property type="entry name" value="Glucose Permease (Domain IIA)"/>
    <property type="match status" value="1"/>
</dbReference>
<keyword evidence="2" id="KW-0813">Transport</keyword>
<dbReference type="InterPro" id="IPR003352">
    <property type="entry name" value="PTS_EIIC"/>
</dbReference>
<dbReference type="PROSITE" id="PS51098">
    <property type="entry name" value="PTS_EIIB_TYPE_1"/>
    <property type="match status" value="1"/>
</dbReference>
<evidence type="ECO:0000256" key="4">
    <source>
        <dbReference type="ARBA" id="ARBA00022597"/>
    </source>
</evidence>
<keyword evidence="9 12" id="KW-1133">Transmembrane helix</keyword>
<accession>A0ABR7D8X0</accession>
<feature type="transmembrane region" description="Helical" evidence="12">
    <location>
        <begin position="283"/>
        <end position="309"/>
    </location>
</feature>
<evidence type="ECO:0000259" key="15">
    <source>
        <dbReference type="PROSITE" id="PS51103"/>
    </source>
</evidence>
<comment type="caution">
    <text evidence="16">The sequence shown here is derived from an EMBL/GenBank/DDBJ whole genome shotgun (WGS) entry which is preliminary data.</text>
</comment>
<dbReference type="InterPro" id="IPR001127">
    <property type="entry name" value="PTS_EIIA_1_perm"/>
</dbReference>
<evidence type="ECO:0000313" key="17">
    <source>
        <dbReference type="Proteomes" id="UP000596929"/>
    </source>
</evidence>
<evidence type="ECO:0000313" key="16">
    <source>
        <dbReference type="EMBL" id="MBC5627778.1"/>
    </source>
</evidence>